<dbReference type="PANTHER" id="PTHR43744:SF9">
    <property type="entry name" value="POLYGALACTURONAN_RHAMNOGALACTURONAN TRANSPORT SYSTEM PERMEASE PROTEIN YTCP"/>
    <property type="match status" value="1"/>
</dbReference>
<comment type="subcellular location">
    <subcellularLocation>
        <location evidence="1 7">Cell membrane</location>
        <topology evidence="1 7">Multi-pass membrane protein</topology>
    </subcellularLocation>
</comment>
<dbReference type="Gene3D" id="1.10.3720.10">
    <property type="entry name" value="MetI-like"/>
    <property type="match status" value="1"/>
</dbReference>
<keyword evidence="4 7" id="KW-0812">Transmembrane</keyword>
<reference evidence="9 10" key="1">
    <citation type="submission" date="2024-09" db="EMBL/GenBank/DDBJ databases">
        <authorList>
            <person name="Sun Q."/>
            <person name="Mori K."/>
        </authorList>
    </citation>
    <scope>NUCLEOTIDE SEQUENCE [LARGE SCALE GENOMIC DNA]</scope>
    <source>
        <strain evidence="9 10">NCAIM B.02610</strain>
    </source>
</reference>
<evidence type="ECO:0000313" key="9">
    <source>
        <dbReference type="EMBL" id="MFC0471033.1"/>
    </source>
</evidence>
<evidence type="ECO:0000256" key="7">
    <source>
        <dbReference type="RuleBase" id="RU363032"/>
    </source>
</evidence>
<organism evidence="9 10">
    <name type="scientific">Halalkalibacter kiskunsagensis</name>
    <dbReference type="NCBI Taxonomy" id="1548599"/>
    <lineage>
        <taxon>Bacteria</taxon>
        <taxon>Bacillati</taxon>
        <taxon>Bacillota</taxon>
        <taxon>Bacilli</taxon>
        <taxon>Bacillales</taxon>
        <taxon>Bacillaceae</taxon>
        <taxon>Halalkalibacter</taxon>
    </lineage>
</organism>
<dbReference type="RefSeq" id="WP_335958459.1">
    <property type="nucleotide sequence ID" value="NZ_JAXBLX010000001.1"/>
</dbReference>
<feature type="transmembrane region" description="Helical" evidence="7">
    <location>
        <begin position="80"/>
        <end position="99"/>
    </location>
</feature>
<comment type="similarity">
    <text evidence="7">Belongs to the binding-protein-dependent transport system permease family.</text>
</comment>
<evidence type="ECO:0000256" key="1">
    <source>
        <dbReference type="ARBA" id="ARBA00004651"/>
    </source>
</evidence>
<feature type="transmembrane region" description="Helical" evidence="7">
    <location>
        <begin position="181"/>
        <end position="203"/>
    </location>
</feature>
<dbReference type="EMBL" id="JBHLUX010000029">
    <property type="protein sequence ID" value="MFC0471033.1"/>
    <property type="molecule type" value="Genomic_DNA"/>
</dbReference>
<proteinExistence type="inferred from homology"/>
<accession>A0ABV6KCJ2</accession>
<keyword evidence="3" id="KW-1003">Cell membrane</keyword>
<sequence length="290" mass="33188">MKERSVSGFIFDSFNVIFMIVLCVTTIYPFLYLLTMSLSPADVSFSQIRIIPEKISFVNYEQVLGYDQVLIGFWNSLKRTIFGTFLNVAVTIAAAYVLAKKYFPHRSFWTKFIVFTMFFSGGMIPSYLLVRDLGLMNTSWALILPVLVNPFQLIIARNFMQSLPIELEESAKIDGANDIYILWKVIIPLSMPIIATLGLWNAVFHWNSWFDSLIYMTDTNKEVLQMVMRRIVLDGQMQVMSSVLPEDQNKVNTETIKAATIMVTTIPIIIIYPFLQKYFVKGMLIGSVKG</sequence>
<dbReference type="Pfam" id="PF00528">
    <property type="entry name" value="BPD_transp_1"/>
    <property type="match status" value="1"/>
</dbReference>
<keyword evidence="5 7" id="KW-1133">Transmembrane helix</keyword>
<gene>
    <name evidence="9" type="ORF">ACFFHM_11215</name>
</gene>
<feature type="domain" description="ABC transmembrane type-1" evidence="8">
    <location>
        <begin position="73"/>
        <end position="274"/>
    </location>
</feature>
<evidence type="ECO:0000256" key="3">
    <source>
        <dbReference type="ARBA" id="ARBA00022475"/>
    </source>
</evidence>
<evidence type="ECO:0000259" key="8">
    <source>
        <dbReference type="PROSITE" id="PS50928"/>
    </source>
</evidence>
<evidence type="ECO:0000256" key="4">
    <source>
        <dbReference type="ARBA" id="ARBA00022692"/>
    </source>
</evidence>
<keyword evidence="6 7" id="KW-0472">Membrane</keyword>
<feature type="transmembrane region" description="Helical" evidence="7">
    <location>
        <begin position="256"/>
        <end position="275"/>
    </location>
</feature>
<dbReference type="InterPro" id="IPR035906">
    <property type="entry name" value="MetI-like_sf"/>
</dbReference>
<evidence type="ECO:0000256" key="6">
    <source>
        <dbReference type="ARBA" id="ARBA00023136"/>
    </source>
</evidence>
<evidence type="ECO:0000313" key="10">
    <source>
        <dbReference type="Proteomes" id="UP001589838"/>
    </source>
</evidence>
<dbReference type="SUPFAM" id="SSF161098">
    <property type="entry name" value="MetI-like"/>
    <property type="match status" value="1"/>
</dbReference>
<dbReference type="CDD" id="cd06261">
    <property type="entry name" value="TM_PBP2"/>
    <property type="match status" value="1"/>
</dbReference>
<keyword evidence="2 7" id="KW-0813">Transport</keyword>
<evidence type="ECO:0000256" key="2">
    <source>
        <dbReference type="ARBA" id="ARBA00022448"/>
    </source>
</evidence>
<feature type="transmembrane region" description="Helical" evidence="7">
    <location>
        <begin position="140"/>
        <end position="160"/>
    </location>
</feature>
<name>A0ABV6KCJ2_9BACI</name>
<feature type="transmembrane region" description="Helical" evidence="7">
    <location>
        <begin position="9"/>
        <end position="31"/>
    </location>
</feature>
<dbReference type="PROSITE" id="PS50928">
    <property type="entry name" value="ABC_TM1"/>
    <property type="match status" value="1"/>
</dbReference>
<feature type="transmembrane region" description="Helical" evidence="7">
    <location>
        <begin position="108"/>
        <end position="128"/>
    </location>
</feature>
<dbReference type="PANTHER" id="PTHR43744">
    <property type="entry name" value="ABC TRANSPORTER PERMEASE PROTEIN MG189-RELATED-RELATED"/>
    <property type="match status" value="1"/>
</dbReference>
<keyword evidence="10" id="KW-1185">Reference proteome</keyword>
<dbReference type="InterPro" id="IPR000515">
    <property type="entry name" value="MetI-like"/>
</dbReference>
<comment type="caution">
    <text evidence="9">The sequence shown here is derived from an EMBL/GenBank/DDBJ whole genome shotgun (WGS) entry which is preliminary data.</text>
</comment>
<evidence type="ECO:0000256" key="5">
    <source>
        <dbReference type="ARBA" id="ARBA00022989"/>
    </source>
</evidence>
<protein>
    <submittedName>
        <fullName evidence="9">Carbohydrate ABC transporter permease</fullName>
    </submittedName>
</protein>
<dbReference type="Proteomes" id="UP001589838">
    <property type="component" value="Unassembled WGS sequence"/>
</dbReference>